<dbReference type="OrthoDB" id="550575at2759"/>
<dbReference type="AlphaFoldDB" id="A0A388LBB1"/>
<dbReference type="SUPFAM" id="SSF81383">
    <property type="entry name" value="F-box domain"/>
    <property type="match status" value="1"/>
</dbReference>
<evidence type="ECO:0000259" key="2">
    <source>
        <dbReference type="SMART" id="SM00256"/>
    </source>
</evidence>
<dbReference type="InterPro" id="IPR036047">
    <property type="entry name" value="F-box-like_dom_sf"/>
</dbReference>
<feature type="compositionally biased region" description="Pro residues" evidence="1">
    <location>
        <begin position="31"/>
        <end position="40"/>
    </location>
</feature>
<feature type="region of interest" description="Disordered" evidence="1">
    <location>
        <begin position="1"/>
        <end position="81"/>
    </location>
</feature>
<feature type="domain" description="F-box" evidence="2">
    <location>
        <begin position="130"/>
        <end position="170"/>
    </location>
</feature>
<gene>
    <name evidence="3" type="ORF">CBR_g29618</name>
</gene>
<evidence type="ECO:0000313" key="4">
    <source>
        <dbReference type="Proteomes" id="UP000265515"/>
    </source>
</evidence>
<keyword evidence="4" id="KW-1185">Reference proteome</keyword>
<proteinExistence type="predicted"/>
<reference evidence="3 4" key="1">
    <citation type="journal article" date="2018" name="Cell">
        <title>The Chara Genome: Secondary Complexity and Implications for Plant Terrestrialization.</title>
        <authorList>
            <person name="Nishiyama T."/>
            <person name="Sakayama H."/>
            <person name="Vries J.D."/>
            <person name="Buschmann H."/>
            <person name="Saint-Marcoux D."/>
            <person name="Ullrich K.K."/>
            <person name="Haas F.B."/>
            <person name="Vanderstraeten L."/>
            <person name="Becker D."/>
            <person name="Lang D."/>
            <person name="Vosolsobe S."/>
            <person name="Rombauts S."/>
            <person name="Wilhelmsson P.K.I."/>
            <person name="Janitza P."/>
            <person name="Kern R."/>
            <person name="Heyl A."/>
            <person name="Rumpler F."/>
            <person name="Villalobos L.I.A.C."/>
            <person name="Clay J.M."/>
            <person name="Skokan R."/>
            <person name="Toyoda A."/>
            <person name="Suzuki Y."/>
            <person name="Kagoshima H."/>
            <person name="Schijlen E."/>
            <person name="Tajeshwar N."/>
            <person name="Catarino B."/>
            <person name="Hetherington A.J."/>
            <person name="Saltykova A."/>
            <person name="Bonnot C."/>
            <person name="Breuninger H."/>
            <person name="Symeonidi A."/>
            <person name="Radhakrishnan G.V."/>
            <person name="Van Nieuwerburgh F."/>
            <person name="Deforce D."/>
            <person name="Chang C."/>
            <person name="Karol K.G."/>
            <person name="Hedrich R."/>
            <person name="Ulvskov P."/>
            <person name="Glockner G."/>
            <person name="Delwiche C.F."/>
            <person name="Petrasek J."/>
            <person name="Van de Peer Y."/>
            <person name="Friml J."/>
            <person name="Beilby M."/>
            <person name="Dolan L."/>
            <person name="Kohara Y."/>
            <person name="Sugano S."/>
            <person name="Fujiyama A."/>
            <person name="Delaux P.-M."/>
            <person name="Quint M."/>
            <person name="TheiBen G."/>
            <person name="Hagemann M."/>
            <person name="Harholt J."/>
            <person name="Dunand C."/>
            <person name="Zachgo S."/>
            <person name="Langdale J."/>
            <person name="Maumus F."/>
            <person name="Straeten D.V.D."/>
            <person name="Gould S.B."/>
            <person name="Rensing S.A."/>
        </authorList>
    </citation>
    <scope>NUCLEOTIDE SEQUENCE [LARGE SCALE GENOMIC DNA]</scope>
    <source>
        <strain evidence="3 4">S276</strain>
    </source>
</reference>
<protein>
    <recommendedName>
        <fullName evidence="2">F-box domain-containing protein</fullName>
    </recommendedName>
</protein>
<evidence type="ECO:0000313" key="3">
    <source>
        <dbReference type="EMBL" id="GBG79472.1"/>
    </source>
</evidence>
<dbReference type="Gene3D" id="3.80.10.10">
    <property type="entry name" value="Ribonuclease Inhibitor"/>
    <property type="match status" value="2"/>
</dbReference>
<dbReference type="PANTHER" id="PTHR38926:SF5">
    <property type="entry name" value="F-BOX AND LEUCINE-RICH REPEAT PROTEIN 6"/>
    <property type="match status" value="1"/>
</dbReference>
<organism evidence="3 4">
    <name type="scientific">Chara braunii</name>
    <name type="common">Braun's stonewort</name>
    <dbReference type="NCBI Taxonomy" id="69332"/>
    <lineage>
        <taxon>Eukaryota</taxon>
        <taxon>Viridiplantae</taxon>
        <taxon>Streptophyta</taxon>
        <taxon>Charophyceae</taxon>
        <taxon>Charales</taxon>
        <taxon>Characeae</taxon>
        <taxon>Chara</taxon>
    </lineage>
</organism>
<dbReference type="InterPro" id="IPR032675">
    <property type="entry name" value="LRR_dom_sf"/>
</dbReference>
<dbReference type="EMBL" id="BFEA01000320">
    <property type="protein sequence ID" value="GBG79472.1"/>
    <property type="molecule type" value="Genomic_DNA"/>
</dbReference>
<evidence type="ECO:0000256" key="1">
    <source>
        <dbReference type="SAM" id="MobiDB-lite"/>
    </source>
</evidence>
<name>A0A388LBB1_CHABU</name>
<dbReference type="SUPFAM" id="SSF52047">
    <property type="entry name" value="RNI-like"/>
    <property type="match status" value="1"/>
</dbReference>
<accession>A0A388LBB1</accession>
<comment type="caution">
    <text evidence="3">The sequence shown here is derived from an EMBL/GenBank/DDBJ whole genome shotgun (WGS) entry which is preliminary data.</text>
</comment>
<dbReference type="Gramene" id="GBG79472">
    <property type="protein sequence ID" value="GBG79472"/>
    <property type="gene ID" value="CBR_g29618"/>
</dbReference>
<feature type="compositionally biased region" description="Basic residues" evidence="1">
    <location>
        <begin position="452"/>
        <end position="474"/>
    </location>
</feature>
<dbReference type="InterPro" id="IPR001810">
    <property type="entry name" value="F-box_dom"/>
</dbReference>
<dbReference type="SMART" id="SM00256">
    <property type="entry name" value="FBOX"/>
    <property type="match status" value="1"/>
</dbReference>
<dbReference type="Proteomes" id="UP000265515">
    <property type="component" value="Unassembled WGS sequence"/>
</dbReference>
<dbReference type="Gene3D" id="1.20.1280.50">
    <property type="match status" value="1"/>
</dbReference>
<dbReference type="Pfam" id="PF12937">
    <property type="entry name" value="F-box-like"/>
    <property type="match status" value="1"/>
</dbReference>
<feature type="region of interest" description="Disordered" evidence="1">
    <location>
        <begin position="450"/>
        <end position="474"/>
    </location>
</feature>
<dbReference type="PANTHER" id="PTHR38926">
    <property type="entry name" value="F-BOX DOMAIN CONTAINING PROTEIN, EXPRESSED"/>
    <property type="match status" value="1"/>
</dbReference>
<sequence length="474" mass="52756">MAQQSVQRKRSRNMVDEEVLAGAPAKRRRLLPPPPPPPPIMAMAAAMKKVATEAGEDDGQSNPSQERKAVVSKAHVPSSTKRCHVSQRESCSCCYVQPDLRRSRRRRYDDDVSSTMMFNDEESRPDWSGFIHEGLVRIFSFLPVKDRFRAGAVCKNWRAASLDPGCWTEAILDYDDEIPTATAAARLDRDSSSKCLAPLLQAVIQRSKGRLRKLSMTDCDLTFLDSITLGGCPLLEELRFARTFLCPDTLSLSGLPRLRSLDLRNTIAFRDFDWHEHLEDVGEVGDEVGQVAGEVGHVDGVGEVGDGAGGGGGGGGGGHGREVGRRRKIVYRRRDLVQAVVEDCPNLVSLLLDGVIMGVSDADMRVIMEGLPNLERLGMAGGIVSDYSLEILEQNPKYLAQLRLLCLDNCTQITKEGVERLQAARKHLQISAKNIASCGYNHNIRSVCNSRGARRDRRRKERRRERRRRRTRTV</sequence>